<dbReference type="EMBL" id="CACSHJ010000088">
    <property type="protein sequence ID" value="CAA0376163.1"/>
    <property type="molecule type" value="Genomic_DNA"/>
</dbReference>
<evidence type="ECO:0000313" key="2">
    <source>
        <dbReference type="EMBL" id="CAA0376163.1"/>
    </source>
</evidence>
<reference evidence="5" key="1">
    <citation type="journal article" date="2016" name="Proc. Natl. Acad. Sci. U.S.A.">
        <title>Chromosome-level assembly of Arabidopsis thaliana Ler reveals the extent of translocation and inversion polymorphisms.</title>
        <authorList>
            <person name="Zapata L."/>
            <person name="Ding J."/>
            <person name="Willing E.M."/>
            <person name="Hartwig B."/>
            <person name="Bezdan D."/>
            <person name="Jiao W.B."/>
            <person name="Patel V."/>
            <person name="Velikkakam James G."/>
            <person name="Koornneef M."/>
            <person name="Ossowski S."/>
            <person name="Schneeberger K."/>
        </authorList>
    </citation>
    <scope>NUCLEOTIDE SEQUENCE [LARGE SCALE GENOMIC DNA]</scope>
    <source>
        <strain evidence="5">cv. Landsberg erecta</strain>
    </source>
</reference>
<sequence>MGREGDQMKRKRRDLTNKTRGPCNFCEFSSSRYGCSSEDKLQEQDNEAVLRKEVERLRLLIKRMTGKEDIVSFTELLALQSHLMDVRSIVLEQKKEVELEEAERPHKQKKEAEHDADGMRRGVLVPCKFSASSLGERQEDPNGEAPLLQMQREFEQRSSESLQSEFDKLWLFNERMNGRELEGMTSFDLSILHIQILRALRALIDQKLGPRQEHRAWQRGELVCHTDKESVSGLAEPGRCSSDNDKDADSSLQCRLLLVSRKLRRFHNSYQRKSMPETRSVCQSRVTSD</sequence>
<evidence type="ECO:0000313" key="5">
    <source>
        <dbReference type="Proteomes" id="UP000078284"/>
    </source>
</evidence>
<dbReference type="OMA" id="MQSEFER"/>
<dbReference type="EMBL" id="CACRSJ010000105">
    <property type="protein sequence ID" value="VYS55181.1"/>
    <property type="molecule type" value="Genomic_DNA"/>
</dbReference>
<dbReference type="AlphaFoldDB" id="A0A384KYK8"/>
<dbReference type="ExpressionAtlas" id="A0A384KYK8">
    <property type="expression patterns" value="baseline and differential"/>
</dbReference>
<evidence type="ECO:0000313" key="6">
    <source>
        <dbReference type="Proteomes" id="UP000426265"/>
    </source>
</evidence>
<accession>A0A384KYK8</accession>
<dbReference type="Araport" id="AT2G41440"/>
<reference evidence="4 6" key="3">
    <citation type="submission" date="2019-11" db="EMBL/GenBank/DDBJ databases">
        <authorList>
            <person name="Jiao W.-B."/>
            <person name="Schneeberger K."/>
        </authorList>
    </citation>
    <scope>NUCLEOTIDE SEQUENCE [LARGE SCALE GENOMIC DNA]</scope>
    <source>
        <strain evidence="6">cv. An-1</strain>
        <strain evidence="7">cv. C24</strain>
    </source>
</reference>
<evidence type="ECO:0008006" key="8">
    <source>
        <dbReference type="Google" id="ProtNLM"/>
    </source>
</evidence>
<organism evidence="3 5">
    <name type="scientific">Arabidopsis thaliana</name>
    <name type="common">Mouse-ear cress</name>
    <dbReference type="NCBI Taxonomy" id="3702"/>
    <lineage>
        <taxon>Eukaryota</taxon>
        <taxon>Viridiplantae</taxon>
        <taxon>Streptophyta</taxon>
        <taxon>Embryophyta</taxon>
        <taxon>Tracheophyta</taxon>
        <taxon>Spermatophyta</taxon>
        <taxon>Magnoliopsida</taxon>
        <taxon>eudicotyledons</taxon>
        <taxon>Gunneridae</taxon>
        <taxon>Pentapetalae</taxon>
        <taxon>rosids</taxon>
        <taxon>malvids</taxon>
        <taxon>Brassicales</taxon>
        <taxon>Brassicaceae</taxon>
        <taxon>Camelineae</taxon>
        <taxon>Arabidopsis</taxon>
    </lineage>
</organism>
<protein>
    <recommendedName>
        <fullName evidence="8">Agamous-like MADS-box protein</fullName>
    </recommendedName>
</protein>
<dbReference type="Proteomes" id="UP000434276">
    <property type="component" value="Unassembled WGS sequence"/>
</dbReference>
<reference evidence="3" key="2">
    <citation type="submission" date="2016-03" db="EMBL/GenBank/DDBJ databases">
        <title>Full-length assembly of Arabidopsis thaliana Ler reveals the complement of translocations and inversions.</title>
        <authorList>
            <person name="Zapata L."/>
            <person name="Schneeberger K."/>
            <person name="Ossowski S."/>
        </authorList>
    </citation>
    <scope>NUCLEOTIDE SEQUENCE [LARGE SCALE GENOMIC DNA]</scope>
    <source>
        <tissue evidence="3">Leaf</tissue>
    </source>
</reference>
<dbReference type="Proteomes" id="UP000426265">
    <property type="component" value="Unassembled WGS sequence"/>
</dbReference>
<dbReference type="Proteomes" id="UP000078284">
    <property type="component" value="Chromosome 2"/>
</dbReference>
<evidence type="ECO:0000313" key="4">
    <source>
        <dbReference type="EMBL" id="VYS55181.1"/>
    </source>
</evidence>
<evidence type="ECO:0000313" key="1">
    <source>
        <dbReference type="Araport" id="AT2G41440"/>
    </source>
</evidence>
<dbReference type="EMBL" id="LUHQ01000002">
    <property type="protein sequence ID" value="OAP07918.1"/>
    <property type="molecule type" value="Genomic_DNA"/>
</dbReference>
<dbReference type="OrthoDB" id="1110201at2759"/>
<proteinExistence type="predicted"/>
<evidence type="ECO:0000313" key="7">
    <source>
        <dbReference type="Proteomes" id="UP000434276"/>
    </source>
</evidence>
<gene>
    <name evidence="1" type="ordered locus">At2g41440</name>
    <name evidence="3" type="ordered locus">AXX17_At2g38660</name>
    <name evidence="4" type="ORF">AN1_LOCUS10636</name>
    <name evidence="2" type="ORF">C24_LOCUS10479</name>
</gene>
<dbReference type="GeneID" id="818742"/>
<name>A0A384KYK8_ARATH</name>
<dbReference type="SMR" id="A0A384KYK8"/>
<evidence type="ECO:0000313" key="3">
    <source>
        <dbReference type="EMBL" id="OAP07918.1"/>
    </source>
</evidence>